<accession>Q0FJB7</accession>
<proteinExistence type="predicted"/>
<evidence type="ECO:0000313" key="2">
    <source>
        <dbReference type="Proteomes" id="UP000006230"/>
    </source>
</evidence>
<dbReference type="AlphaFoldDB" id="Q0FJB7"/>
<comment type="caution">
    <text evidence="1">The sequence shown here is derived from an EMBL/GenBank/DDBJ whole genome shotgun (WGS) entry which is preliminary data.</text>
</comment>
<evidence type="ECO:0000313" key="1">
    <source>
        <dbReference type="EMBL" id="EAU44284.1"/>
    </source>
</evidence>
<reference evidence="1 2" key="1">
    <citation type="journal article" date="2010" name="J. Bacteriol.">
        <title>Genome sequences of Pelagibaca bermudensis HTCC2601T and Maritimibacter alkaliphilus HTCC2654T, the type strains of two marine Roseobacter genera.</title>
        <authorList>
            <person name="Thrash J.C."/>
            <person name="Cho J.C."/>
            <person name="Ferriera S."/>
            <person name="Johnson J."/>
            <person name="Vergin K.L."/>
            <person name="Giovannoni S.J."/>
        </authorList>
    </citation>
    <scope>NUCLEOTIDE SEQUENCE [LARGE SCALE GENOMIC DNA]</scope>
    <source>
        <strain evidence="2">DSM 26914 / JCM 13377 / KCTC 12554 / HTCC2601</strain>
    </source>
</reference>
<protein>
    <submittedName>
        <fullName evidence="1">Uncharacterized protein</fullName>
    </submittedName>
</protein>
<dbReference type="Proteomes" id="UP000006230">
    <property type="component" value="Unassembled WGS sequence"/>
</dbReference>
<sequence>MYAQHTEVRFAQATNVVEGVYMPRIFDASGPEPTFAIPMGAAARLH</sequence>
<keyword evidence="2" id="KW-1185">Reference proteome</keyword>
<dbReference type="EMBL" id="AATQ01000050">
    <property type="protein sequence ID" value="EAU44284.1"/>
    <property type="molecule type" value="Genomic_DNA"/>
</dbReference>
<organism evidence="1 2">
    <name type="scientific">Salipiger bermudensis (strain DSM 26914 / JCM 13377 / KCTC 12554 / HTCC2601)</name>
    <name type="common">Pelagibaca bermudensis</name>
    <dbReference type="NCBI Taxonomy" id="314265"/>
    <lineage>
        <taxon>Bacteria</taxon>
        <taxon>Pseudomonadati</taxon>
        <taxon>Pseudomonadota</taxon>
        <taxon>Alphaproteobacteria</taxon>
        <taxon>Rhodobacterales</taxon>
        <taxon>Roseobacteraceae</taxon>
        <taxon>Salipiger</taxon>
    </lineage>
</organism>
<name>Q0FJB7_SALBH</name>
<dbReference type="HOGENOM" id="CLU_3186961_0_0_5"/>
<gene>
    <name evidence="1" type="ORF">R2601_15905</name>
</gene>